<dbReference type="InterPro" id="IPR014985">
    <property type="entry name" value="WbqC"/>
</dbReference>
<name>A0A0F9JE23_9ZZZZ</name>
<dbReference type="EMBL" id="LAZR01011662">
    <property type="protein sequence ID" value="KKM60531.1"/>
    <property type="molecule type" value="Genomic_DNA"/>
</dbReference>
<dbReference type="AlphaFoldDB" id="A0A0F9JE23"/>
<sequence>MILSVMQPTYLPWLGYFSLIDSADKFIFLDNVKLEKSDWHIRNRIKTKNQALMLSCHVTMPDGRMGATIENTPYINAGSWKKKHLKSIYENYNKTAYFADLFSRLSEVFEKDNLNTVAKFNIALIKMLMKYMDITTPTCSSSQLPTVSGIKDERLVSLCEVMHCDTYLSPLGAKDYIEANTPGGELVSNGIDVFYQNFEHPNYIQQKGEFISHLSALDSLFNIGPDNTLVLVRESTKAPINYMDL</sequence>
<protein>
    <recommendedName>
        <fullName evidence="2">WbqC-like family protein</fullName>
    </recommendedName>
</protein>
<organism evidence="1">
    <name type="scientific">marine sediment metagenome</name>
    <dbReference type="NCBI Taxonomy" id="412755"/>
    <lineage>
        <taxon>unclassified sequences</taxon>
        <taxon>metagenomes</taxon>
        <taxon>ecological metagenomes</taxon>
    </lineage>
</organism>
<dbReference type="Pfam" id="PF08889">
    <property type="entry name" value="WbqC"/>
    <property type="match status" value="1"/>
</dbReference>
<evidence type="ECO:0000313" key="1">
    <source>
        <dbReference type="EMBL" id="KKM60531.1"/>
    </source>
</evidence>
<gene>
    <name evidence="1" type="ORF">LCGC14_1540940</name>
</gene>
<accession>A0A0F9JE23</accession>
<reference evidence="1" key="1">
    <citation type="journal article" date="2015" name="Nature">
        <title>Complex archaea that bridge the gap between prokaryotes and eukaryotes.</title>
        <authorList>
            <person name="Spang A."/>
            <person name="Saw J.H."/>
            <person name="Jorgensen S.L."/>
            <person name="Zaremba-Niedzwiedzka K."/>
            <person name="Martijn J."/>
            <person name="Lind A.E."/>
            <person name="van Eijk R."/>
            <person name="Schleper C."/>
            <person name="Guy L."/>
            <person name="Ettema T.J."/>
        </authorList>
    </citation>
    <scope>NUCLEOTIDE SEQUENCE</scope>
</reference>
<comment type="caution">
    <text evidence="1">The sequence shown here is derived from an EMBL/GenBank/DDBJ whole genome shotgun (WGS) entry which is preliminary data.</text>
</comment>
<evidence type="ECO:0008006" key="2">
    <source>
        <dbReference type="Google" id="ProtNLM"/>
    </source>
</evidence>
<proteinExistence type="predicted"/>